<dbReference type="CDD" id="cd04301">
    <property type="entry name" value="NAT_SF"/>
    <property type="match status" value="1"/>
</dbReference>
<dbReference type="EMBL" id="JAPNTZ010000006">
    <property type="protein sequence ID" value="MCY1140090.1"/>
    <property type="molecule type" value="Genomic_DNA"/>
</dbReference>
<dbReference type="Gene3D" id="3.40.630.30">
    <property type="match status" value="1"/>
</dbReference>
<dbReference type="PROSITE" id="PS51186">
    <property type="entry name" value="GNAT"/>
    <property type="match status" value="1"/>
</dbReference>
<evidence type="ECO:0000259" key="1">
    <source>
        <dbReference type="PROSITE" id="PS51186"/>
    </source>
</evidence>
<gene>
    <name evidence="2" type="ORF">OWR29_18970</name>
</gene>
<accession>A0ABT4B0U6</accession>
<proteinExistence type="predicted"/>
<evidence type="ECO:0000313" key="3">
    <source>
        <dbReference type="Proteomes" id="UP001151002"/>
    </source>
</evidence>
<dbReference type="InterPro" id="IPR000182">
    <property type="entry name" value="GNAT_dom"/>
</dbReference>
<keyword evidence="3" id="KW-1185">Reference proteome</keyword>
<name>A0ABT4B0U6_9ACTN</name>
<dbReference type="InterPro" id="IPR016181">
    <property type="entry name" value="Acyl_CoA_acyltransferase"/>
</dbReference>
<dbReference type="Proteomes" id="UP001151002">
    <property type="component" value="Unassembled WGS sequence"/>
</dbReference>
<evidence type="ECO:0000313" key="2">
    <source>
        <dbReference type="EMBL" id="MCY1140090.1"/>
    </source>
</evidence>
<sequence>MIRLRPLEPPDAVTMASWSLDERFRAAAEWSPRLSVAEHEAFQSRLIAEPPAELVRLGVVHAGELVGYVDLHGVEPARRELGFVIGDSRHWGKGLGRQAAQAALDHGFTRMALSEIWAEAWATNTASIRILQGLGMTELAPGDQGEYQGAATHYRRFTLRR</sequence>
<reference evidence="2" key="1">
    <citation type="submission" date="2022-11" db="EMBL/GenBank/DDBJ databases">
        <authorList>
            <person name="Somphong A."/>
            <person name="Phongsopitanun W."/>
        </authorList>
    </citation>
    <scope>NUCLEOTIDE SEQUENCE</scope>
    <source>
        <strain evidence="2">Pm04-4</strain>
    </source>
</reference>
<dbReference type="SUPFAM" id="SSF55729">
    <property type="entry name" value="Acyl-CoA N-acyltransferases (Nat)"/>
    <property type="match status" value="1"/>
</dbReference>
<organism evidence="2 3">
    <name type="scientific">Paractinoplanes pyxinae</name>
    <dbReference type="NCBI Taxonomy" id="2997416"/>
    <lineage>
        <taxon>Bacteria</taxon>
        <taxon>Bacillati</taxon>
        <taxon>Actinomycetota</taxon>
        <taxon>Actinomycetes</taxon>
        <taxon>Micromonosporales</taxon>
        <taxon>Micromonosporaceae</taxon>
        <taxon>Paractinoplanes</taxon>
    </lineage>
</organism>
<dbReference type="RefSeq" id="WP_267564234.1">
    <property type="nucleotide sequence ID" value="NZ_JAPNTZ010000006.1"/>
</dbReference>
<dbReference type="PANTHER" id="PTHR43415:SF3">
    <property type="entry name" value="GNAT-FAMILY ACETYLTRANSFERASE"/>
    <property type="match status" value="1"/>
</dbReference>
<protein>
    <submittedName>
        <fullName evidence="2">GNAT family N-acetyltransferase</fullName>
    </submittedName>
</protein>
<dbReference type="Pfam" id="PF13302">
    <property type="entry name" value="Acetyltransf_3"/>
    <property type="match status" value="1"/>
</dbReference>
<comment type="caution">
    <text evidence="2">The sequence shown here is derived from an EMBL/GenBank/DDBJ whole genome shotgun (WGS) entry which is preliminary data.</text>
</comment>
<feature type="domain" description="N-acetyltransferase" evidence="1">
    <location>
        <begin position="2"/>
        <end position="160"/>
    </location>
</feature>
<dbReference type="PANTHER" id="PTHR43415">
    <property type="entry name" value="SPERMIDINE N(1)-ACETYLTRANSFERASE"/>
    <property type="match status" value="1"/>
</dbReference>